<dbReference type="Proteomes" id="UP000799536">
    <property type="component" value="Unassembled WGS sequence"/>
</dbReference>
<dbReference type="GO" id="GO:0005743">
    <property type="term" value="C:mitochondrial inner membrane"/>
    <property type="evidence" value="ECO:0007669"/>
    <property type="project" value="TreeGrafter"/>
</dbReference>
<protein>
    <submittedName>
        <fullName evidence="8">Uncharacterized protein</fullName>
    </submittedName>
</protein>
<feature type="non-terminal residue" evidence="8">
    <location>
        <position position="1"/>
    </location>
</feature>
<evidence type="ECO:0000256" key="1">
    <source>
        <dbReference type="ARBA" id="ARBA00004141"/>
    </source>
</evidence>
<gene>
    <name evidence="8" type="ORF">GQ43DRAFT_359535</name>
</gene>
<keyword evidence="5 7" id="KW-0472">Membrane</keyword>
<proteinExistence type="inferred from homology"/>
<evidence type="ECO:0000256" key="5">
    <source>
        <dbReference type="ARBA" id="ARBA00023136"/>
    </source>
</evidence>
<dbReference type="GO" id="GO:0032979">
    <property type="term" value="P:protein insertion into mitochondrial inner membrane from matrix"/>
    <property type="evidence" value="ECO:0007669"/>
    <property type="project" value="TreeGrafter"/>
</dbReference>
<comment type="caution">
    <text evidence="8">The sequence shown here is derived from an EMBL/GenBank/DDBJ whole genome shotgun (WGS) entry which is preliminary data.</text>
</comment>
<dbReference type="InterPro" id="IPR001708">
    <property type="entry name" value="YidC/ALB3/OXA1/COX18"/>
</dbReference>
<comment type="subcellular location">
    <subcellularLocation>
        <location evidence="1">Membrane</location>
        <topology evidence="1">Multi-pass membrane protein</topology>
    </subcellularLocation>
</comment>
<dbReference type="EMBL" id="ML994020">
    <property type="protein sequence ID" value="KAF2200488.1"/>
    <property type="molecule type" value="Genomic_DNA"/>
</dbReference>
<name>A0A9P4JQ10_9PLEO</name>
<dbReference type="AlphaFoldDB" id="A0A9P4JQ10"/>
<dbReference type="GO" id="GO:0033617">
    <property type="term" value="P:mitochondrial respiratory chain complex IV assembly"/>
    <property type="evidence" value="ECO:0007669"/>
    <property type="project" value="TreeGrafter"/>
</dbReference>
<evidence type="ECO:0000313" key="8">
    <source>
        <dbReference type="EMBL" id="KAF2200488.1"/>
    </source>
</evidence>
<evidence type="ECO:0000256" key="3">
    <source>
        <dbReference type="ARBA" id="ARBA00022692"/>
    </source>
</evidence>
<feature type="non-terminal residue" evidence="8">
    <location>
        <position position="297"/>
    </location>
</feature>
<reference evidence="8" key="1">
    <citation type="journal article" date="2020" name="Stud. Mycol.">
        <title>101 Dothideomycetes genomes: a test case for predicting lifestyles and emergence of pathogens.</title>
        <authorList>
            <person name="Haridas S."/>
            <person name="Albert R."/>
            <person name="Binder M."/>
            <person name="Bloem J."/>
            <person name="Labutti K."/>
            <person name="Salamov A."/>
            <person name="Andreopoulos B."/>
            <person name="Baker S."/>
            <person name="Barry K."/>
            <person name="Bills G."/>
            <person name="Bluhm B."/>
            <person name="Cannon C."/>
            <person name="Castanera R."/>
            <person name="Culley D."/>
            <person name="Daum C."/>
            <person name="Ezra D."/>
            <person name="Gonzalez J."/>
            <person name="Henrissat B."/>
            <person name="Kuo A."/>
            <person name="Liang C."/>
            <person name="Lipzen A."/>
            <person name="Lutzoni F."/>
            <person name="Magnuson J."/>
            <person name="Mondo S."/>
            <person name="Nolan M."/>
            <person name="Ohm R."/>
            <person name="Pangilinan J."/>
            <person name="Park H.-J."/>
            <person name="Ramirez L."/>
            <person name="Alfaro M."/>
            <person name="Sun H."/>
            <person name="Tritt A."/>
            <person name="Yoshinaga Y."/>
            <person name="Zwiers L.-H."/>
            <person name="Turgeon B."/>
            <person name="Goodwin S."/>
            <person name="Spatafora J."/>
            <person name="Crous P."/>
            <person name="Grigoriev I."/>
        </authorList>
    </citation>
    <scope>NUCLEOTIDE SEQUENCE</scope>
    <source>
        <strain evidence="8">ATCC 74209</strain>
    </source>
</reference>
<sequence>LLTLLHSTGLSWALVLPATAFLLRGALVFLGGISGEKRQQRYLALNPLREALTSVIRKEHQQGKLSKNLHPRDARGSAAPENMGQKVGPTHVRRIVWQETRNLHRRWDCQVGWTNVWRLWHLPVFISIAETLRRMMGMRGGLLGWILDPAATAAPETGELGEILSYQQRIMEADHSLNPWYVPSFAEEGMLWFPNLMLPDPYCVLPVAVSGLMILNVWVVSRFRGNLNPSKWSKRLTRMVYAISGLSLLVTPQMPAGIVFYWASSSLSALVWNFWLNSKYPSPSPPKACKRQVVVIP</sequence>
<feature type="region of interest" description="Disordered" evidence="6">
    <location>
        <begin position="59"/>
        <end position="86"/>
    </location>
</feature>
<evidence type="ECO:0000256" key="6">
    <source>
        <dbReference type="SAM" id="MobiDB-lite"/>
    </source>
</evidence>
<dbReference type="PANTHER" id="PTHR12428">
    <property type="entry name" value="OXA1"/>
    <property type="match status" value="1"/>
</dbReference>
<accession>A0A9P4JQ10</accession>
<dbReference type="PANTHER" id="PTHR12428:SF65">
    <property type="entry name" value="CYTOCHROME C OXIDASE ASSEMBLY PROTEIN COX18, MITOCHONDRIAL"/>
    <property type="match status" value="1"/>
</dbReference>
<evidence type="ECO:0000256" key="2">
    <source>
        <dbReference type="ARBA" id="ARBA00009877"/>
    </source>
</evidence>
<feature type="transmembrane region" description="Helical" evidence="7">
    <location>
        <begin position="12"/>
        <end position="33"/>
    </location>
</feature>
<feature type="transmembrane region" description="Helical" evidence="7">
    <location>
        <begin position="240"/>
        <end position="263"/>
    </location>
</feature>
<evidence type="ECO:0000256" key="4">
    <source>
        <dbReference type="ARBA" id="ARBA00022989"/>
    </source>
</evidence>
<evidence type="ECO:0000313" key="9">
    <source>
        <dbReference type="Proteomes" id="UP000799536"/>
    </source>
</evidence>
<keyword evidence="4 7" id="KW-1133">Transmembrane helix</keyword>
<comment type="similarity">
    <text evidence="2">Belongs to the OXA1/ALB3/YidC family.</text>
</comment>
<feature type="transmembrane region" description="Helical" evidence="7">
    <location>
        <begin position="202"/>
        <end position="220"/>
    </location>
</feature>
<keyword evidence="3 7" id="KW-0812">Transmembrane</keyword>
<dbReference type="OrthoDB" id="2148490at2759"/>
<dbReference type="GO" id="GO:0032977">
    <property type="term" value="F:membrane insertase activity"/>
    <property type="evidence" value="ECO:0007669"/>
    <property type="project" value="InterPro"/>
</dbReference>
<evidence type="ECO:0000256" key="7">
    <source>
        <dbReference type="SAM" id="Phobius"/>
    </source>
</evidence>
<keyword evidence="9" id="KW-1185">Reference proteome</keyword>
<organism evidence="8 9">
    <name type="scientific">Delitschia confertaspora ATCC 74209</name>
    <dbReference type="NCBI Taxonomy" id="1513339"/>
    <lineage>
        <taxon>Eukaryota</taxon>
        <taxon>Fungi</taxon>
        <taxon>Dikarya</taxon>
        <taxon>Ascomycota</taxon>
        <taxon>Pezizomycotina</taxon>
        <taxon>Dothideomycetes</taxon>
        <taxon>Pleosporomycetidae</taxon>
        <taxon>Pleosporales</taxon>
        <taxon>Delitschiaceae</taxon>
        <taxon>Delitschia</taxon>
    </lineage>
</organism>